<dbReference type="AlphaFoldDB" id="A0AAN8PB99"/>
<protein>
    <submittedName>
        <fullName evidence="2">Uncharacterized protein</fullName>
    </submittedName>
</protein>
<accession>A0AAN8PB99</accession>
<feature type="region of interest" description="Disordered" evidence="1">
    <location>
        <begin position="1"/>
        <end position="30"/>
    </location>
</feature>
<evidence type="ECO:0000256" key="1">
    <source>
        <dbReference type="SAM" id="MobiDB-lite"/>
    </source>
</evidence>
<name>A0AAN8PB99_POLSC</name>
<dbReference type="EMBL" id="JAWJWE010000038">
    <property type="protein sequence ID" value="KAK6623107.1"/>
    <property type="molecule type" value="Genomic_DNA"/>
</dbReference>
<organism evidence="2 3">
    <name type="scientific">Polyplax serrata</name>
    <name type="common">Common mouse louse</name>
    <dbReference type="NCBI Taxonomy" id="468196"/>
    <lineage>
        <taxon>Eukaryota</taxon>
        <taxon>Metazoa</taxon>
        <taxon>Ecdysozoa</taxon>
        <taxon>Arthropoda</taxon>
        <taxon>Hexapoda</taxon>
        <taxon>Insecta</taxon>
        <taxon>Pterygota</taxon>
        <taxon>Neoptera</taxon>
        <taxon>Paraneoptera</taxon>
        <taxon>Psocodea</taxon>
        <taxon>Troctomorpha</taxon>
        <taxon>Phthiraptera</taxon>
        <taxon>Anoplura</taxon>
        <taxon>Polyplacidae</taxon>
        <taxon>Polyplax</taxon>
    </lineage>
</organism>
<comment type="caution">
    <text evidence="2">The sequence shown here is derived from an EMBL/GenBank/DDBJ whole genome shotgun (WGS) entry which is preliminary data.</text>
</comment>
<evidence type="ECO:0000313" key="2">
    <source>
        <dbReference type="EMBL" id="KAK6623107.1"/>
    </source>
</evidence>
<evidence type="ECO:0000313" key="3">
    <source>
        <dbReference type="Proteomes" id="UP001372834"/>
    </source>
</evidence>
<reference evidence="2 3" key="1">
    <citation type="submission" date="2023-10" db="EMBL/GenBank/DDBJ databases">
        <title>Genomes of two closely related lineages of the louse Polyplax serrata with different host specificities.</title>
        <authorList>
            <person name="Martinu J."/>
            <person name="Tarabai H."/>
            <person name="Stefka J."/>
            <person name="Hypsa V."/>
        </authorList>
    </citation>
    <scope>NUCLEOTIDE SEQUENCE [LARGE SCALE GENOMIC DNA]</scope>
    <source>
        <strain evidence="2">HR10_N</strain>
    </source>
</reference>
<dbReference type="Proteomes" id="UP001372834">
    <property type="component" value="Unassembled WGS sequence"/>
</dbReference>
<gene>
    <name evidence="2" type="ORF">RUM43_008959</name>
</gene>
<sequence length="99" mass="11090">MTKNGIIIRKRRKRKDKGKSKGVEKVGEGNGCHRPNISIEIIEHGGQLPAREFTTETRCPRMNFPRVGTRWVKPKKGCFAKTAKMSGPNVSLSNCLINI</sequence>
<proteinExistence type="predicted"/>
<feature type="compositionally biased region" description="Basic residues" evidence="1">
    <location>
        <begin position="8"/>
        <end position="18"/>
    </location>
</feature>